<evidence type="ECO:0000256" key="1">
    <source>
        <dbReference type="SAM" id="MobiDB-lite"/>
    </source>
</evidence>
<dbReference type="PANTHER" id="PTHR33386">
    <property type="entry name" value="OS02G0740600 PROTEIN"/>
    <property type="match status" value="1"/>
</dbReference>
<protein>
    <submittedName>
        <fullName evidence="2">Uncharacterized protein</fullName>
    </submittedName>
</protein>
<organism evidence="2 3">
    <name type="scientific">Ensete ventricosum</name>
    <name type="common">Abyssinian banana</name>
    <name type="synonym">Musa ensete</name>
    <dbReference type="NCBI Taxonomy" id="4639"/>
    <lineage>
        <taxon>Eukaryota</taxon>
        <taxon>Viridiplantae</taxon>
        <taxon>Streptophyta</taxon>
        <taxon>Embryophyta</taxon>
        <taxon>Tracheophyta</taxon>
        <taxon>Spermatophyta</taxon>
        <taxon>Magnoliopsida</taxon>
        <taxon>Liliopsida</taxon>
        <taxon>Zingiberales</taxon>
        <taxon>Musaceae</taxon>
        <taxon>Ensete</taxon>
    </lineage>
</organism>
<evidence type="ECO:0000313" key="3">
    <source>
        <dbReference type="Proteomes" id="UP000287651"/>
    </source>
</evidence>
<feature type="region of interest" description="Disordered" evidence="1">
    <location>
        <begin position="1"/>
        <end position="60"/>
    </location>
</feature>
<sequence length="79" mass="8787">MERSSSFGTSWADQWDSSDHGQQLGEKKKKKKSSGGGGWKSGVEKTKAAASSGLKKVKEGSSTGFRWIKDKYHEKTRRH</sequence>
<dbReference type="PANTHER" id="PTHR33386:SF5">
    <property type="entry name" value="OS02G0740600 PROTEIN"/>
    <property type="match status" value="1"/>
</dbReference>
<gene>
    <name evidence="2" type="ORF">B296_00015674</name>
</gene>
<evidence type="ECO:0000313" key="2">
    <source>
        <dbReference type="EMBL" id="RRT68256.1"/>
    </source>
</evidence>
<proteinExistence type="predicted"/>
<dbReference type="AlphaFoldDB" id="A0A426ZW91"/>
<dbReference type="Proteomes" id="UP000287651">
    <property type="component" value="Unassembled WGS sequence"/>
</dbReference>
<dbReference type="EMBL" id="AMZH03004751">
    <property type="protein sequence ID" value="RRT68256.1"/>
    <property type="molecule type" value="Genomic_DNA"/>
</dbReference>
<name>A0A426ZW91_ENSVE</name>
<feature type="compositionally biased region" description="Polar residues" evidence="1">
    <location>
        <begin position="1"/>
        <end position="12"/>
    </location>
</feature>
<comment type="caution">
    <text evidence="2">The sequence shown here is derived from an EMBL/GenBank/DDBJ whole genome shotgun (WGS) entry which is preliminary data.</text>
</comment>
<accession>A0A426ZW91</accession>
<reference evidence="2 3" key="1">
    <citation type="journal article" date="2014" name="Agronomy (Basel)">
        <title>A Draft Genome Sequence for Ensete ventricosum, the Drought-Tolerant Tree Against Hunger.</title>
        <authorList>
            <person name="Harrison J."/>
            <person name="Moore K.A."/>
            <person name="Paszkiewicz K."/>
            <person name="Jones T."/>
            <person name="Grant M."/>
            <person name="Ambacheew D."/>
            <person name="Muzemil S."/>
            <person name="Studholme D.J."/>
        </authorList>
    </citation>
    <scope>NUCLEOTIDE SEQUENCE [LARGE SCALE GENOMIC DNA]</scope>
</reference>